<dbReference type="InterPro" id="IPR011701">
    <property type="entry name" value="MFS"/>
</dbReference>
<dbReference type="PANTHER" id="PTHR23517:SF13">
    <property type="entry name" value="MAJOR FACILITATOR SUPERFAMILY MFS_1"/>
    <property type="match status" value="1"/>
</dbReference>
<dbReference type="AlphaFoldDB" id="A0A849AEF1"/>
<reference evidence="9 10" key="1">
    <citation type="submission" date="2020-05" db="EMBL/GenBank/DDBJ databases">
        <title>Flexivirga sp. ID2601S isolated from air conditioner.</title>
        <authorList>
            <person name="Kim D.H."/>
        </authorList>
    </citation>
    <scope>NUCLEOTIDE SEQUENCE [LARGE SCALE GENOMIC DNA]</scope>
    <source>
        <strain evidence="9 10">ID2601S</strain>
    </source>
</reference>
<dbReference type="InterPro" id="IPR036259">
    <property type="entry name" value="MFS_trans_sf"/>
</dbReference>
<dbReference type="InterPro" id="IPR020846">
    <property type="entry name" value="MFS_dom"/>
</dbReference>
<dbReference type="SUPFAM" id="SSF103473">
    <property type="entry name" value="MFS general substrate transporter"/>
    <property type="match status" value="1"/>
</dbReference>
<dbReference type="EMBL" id="JABENB010000001">
    <property type="protein sequence ID" value="NNG38183.1"/>
    <property type="molecule type" value="Genomic_DNA"/>
</dbReference>
<feature type="transmembrane region" description="Helical" evidence="7">
    <location>
        <begin position="249"/>
        <end position="270"/>
    </location>
</feature>
<keyword evidence="10" id="KW-1185">Reference proteome</keyword>
<evidence type="ECO:0000259" key="8">
    <source>
        <dbReference type="PROSITE" id="PS50850"/>
    </source>
</evidence>
<sequence length="410" mass="42584">MRLQPWMRVSLALFVVGWGANEFAPLLIVYRRTDHLSETLVTAMFAAYVLGLVPALIVAARLAGRFGHRAVMRPVMVTAGLSSLLLAVGESSPPLLFAGRVLYGVCTGAAMAPGTTWVKELSAGAPTGTGARRAAMSLSAGFGGGPLVTGFLAQWLPAPKVLPYLVHIGLTIVAGALVWRAPQTATVEEEHVVSSGEPSVVPAAPVRGSRHTALRGHFWSRVAPMAPWVFTCATVGLVILPSLMQTSIAGFAVAFTGIMAGITLGVGVVVQQPARGIEAAHPGLVSVLGMACAVAGVLLTVVVVDHRSVPLVIVAGVVLGCGYGMTLVGGLTRIEHLTPASDLAMTNAVFYSLTYLGFFVPTIVSMLVERWPEQWVLLGLAGLGVLSLAAAALAQRAARPAPTRAAELVE</sequence>
<comment type="subcellular location">
    <subcellularLocation>
        <location evidence="1">Cell membrane</location>
        <topology evidence="1">Multi-pass membrane protein</topology>
    </subcellularLocation>
</comment>
<feature type="transmembrane region" description="Helical" evidence="7">
    <location>
        <begin position="134"/>
        <end position="155"/>
    </location>
</feature>
<protein>
    <submittedName>
        <fullName evidence="9">MFS transporter</fullName>
    </submittedName>
</protein>
<dbReference type="GO" id="GO:0005886">
    <property type="term" value="C:plasma membrane"/>
    <property type="evidence" value="ECO:0007669"/>
    <property type="project" value="UniProtKB-SubCell"/>
</dbReference>
<keyword evidence="6 7" id="KW-0472">Membrane</keyword>
<dbReference type="RefSeq" id="WP_171151699.1">
    <property type="nucleotide sequence ID" value="NZ_JABENB010000001.1"/>
</dbReference>
<name>A0A849AEF1_9MICO</name>
<keyword evidence="3" id="KW-1003">Cell membrane</keyword>
<evidence type="ECO:0000256" key="4">
    <source>
        <dbReference type="ARBA" id="ARBA00022692"/>
    </source>
</evidence>
<feature type="transmembrane region" description="Helical" evidence="7">
    <location>
        <begin position="42"/>
        <end position="63"/>
    </location>
</feature>
<feature type="transmembrane region" description="Helical" evidence="7">
    <location>
        <begin position="225"/>
        <end position="243"/>
    </location>
</feature>
<accession>A0A849AEF1</accession>
<dbReference type="PROSITE" id="PS50850">
    <property type="entry name" value="MFS"/>
    <property type="match status" value="1"/>
</dbReference>
<feature type="domain" description="Major facilitator superfamily (MFS) profile" evidence="8">
    <location>
        <begin position="5"/>
        <end position="399"/>
    </location>
</feature>
<feature type="transmembrane region" description="Helical" evidence="7">
    <location>
        <begin position="161"/>
        <end position="179"/>
    </location>
</feature>
<keyword evidence="2" id="KW-0813">Transport</keyword>
<keyword evidence="5 7" id="KW-1133">Transmembrane helix</keyword>
<evidence type="ECO:0000256" key="1">
    <source>
        <dbReference type="ARBA" id="ARBA00004651"/>
    </source>
</evidence>
<evidence type="ECO:0000256" key="6">
    <source>
        <dbReference type="ARBA" id="ARBA00023136"/>
    </source>
</evidence>
<evidence type="ECO:0000256" key="5">
    <source>
        <dbReference type="ARBA" id="ARBA00022989"/>
    </source>
</evidence>
<evidence type="ECO:0000256" key="7">
    <source>
        <dbReference type="SAM" id="Phobius"/>
    </source>
</evidence>
<keyword evidence="4 7" id="KW-0812">Transmembrane</keyword>
<feature type="transmembrane region" description="Helical" evidence="7">
    <location>
        <begin position="12"/>
        <end position="30"/>
    </location>
</feature>
<dbReference type="Proteomes" id="UP000557772">
    <property type="component" value="Unassembled WGS sequence"/>
</dbReference>
<evidence type="ECO:0000313" key="9">
    <source>
        <dbReference type="EMBL" id="NNG38183.1"/>
    </source>
</evidence>
<evidence type="ECO:0000256" key="2">
    <source>
        <dbReference type="ARBA" id="ARBA00022448"/>
    </source>
</evidence>
<organism evidence="9 10">
    <name type="scientific">Flexivirga aerilata</name>
    <dbReference type="NCBI Taxonomy" id="1656889"/>
    <lineage>
        <taxon>Bacteria</taxon>
        <taxon>Bacillati</taxon>
        <taxon>Actinomycetota</taxon>
        <taxon>Actinomycetes</taxon>
        <taxon>Micrococcales</taxon>
        <taxon>Dermacoccaceae</taxon>
        <taxon>Flexivirga</taxon>
    </lineage>
</organism>
<dbReference type="Pfam" id="PF07690">
    <property type="entry name" value="MFS_1"/>
    <property type="match status" value="1"/>
</dbReference>
<dbReference type="InterPro" id="IPR050171">
    <property type="entry name" value="MFS_Transporters"/>
</dbReference>
<feature type="transmembrane region" description="Helical" evidence="7">
    <location>
        <begin position="309"/>
        <end position="328"/>
    </location>
</feature>
<gene>
    <name evidence="9" type="ORF">HJ588_02700</name>
</gene>
<dbReference type="Gene3D" id="1.20.1250.20">
    <property type="entry name" value="MFS general substrate transporter like domains"/>
    <property type="match status" value="1"/>
</dbReference>
<evidence type="ECO:0000313" key="10">
    <source>
        <dbReference type="Proteomes" id="UP000557772"/>
    </source>
</evidence>
<feature type="transmembrane region" description="Helical" evidence="7">
    <location>
        <begin position="374"/>
        <end position="394"/>
    </location>
</feature>
<dbReference type="GO" id="GO:0022857">
    <property type="term" value="F:transmembrane transporter activity"/>
    <property type="evidence" value="ECO:0007669"/>
    <property type="project" value="InterPro"/>
</dbReference>
<proteinExistence type="predicted"/>
<evidence type="ECO:0000256" key="3">
    <source>
        <dbReference type="ARBA" id="ARBA00022475"/>
    </source>
</evidence>
<comment type="caution">
    <text evidence="9">The sequence shown here is derived from an EMBL/GenBank/DDBJ whole genome shotgun (WGS) entry which is preliminary data.</text>
</comment>
<feature type="transmembrane region" description="Helical" evidence="7">
    <location>
        <begin position="282"/>
        <end position="303"/>
    </location>
</feature>
<dbReference type="PANTHER" id="PTHR23517">
    <property type="entry name" value="RESISTANCE PROTEIN MDTM, PUTATIVE-RELATED-RELATED"/>
    <property type="match status" value="1"/>
</dbReference>
<feature type="transmembrane region" description="Helical" evidence="7">
    <location>
        <begin position="348"/>
        <end position="368"/>
    </location>
</feature>